<name>A0A1D9MKZ0_9ACTO</name>
<evidence type="ECO:0000313" key="4">
    <source>
        <dbReference type="Proteomes" id="UP000176288"/>
    </source>
</evidence>
<dbReference type="Pfam" id="PF03990">
    <property type="entry name" value="DUF348"/>
    <property type="match status" value="2"/>
</dbReference>
<dbReference type="Pfam" id="PF07501">
    <property type="entry name" value="G5"/>
    <property type="match status" value="1"/>
</dbReference>
<organism evidence="3 4">
    <name type="scientific">Boudabousia tangfeifanii</name>
    <dbReference type="NCBI Taxonomy" id="1912795"/>
    <lineage>
        <taxon>Bacteria</taxon>
        <taxon>Bacillati</taxon>
        <taxon>Actinomycetota</taxon>
        <taxon>Actinomycetes</taxon>
        <taxon>Actinomycetales</taxon>
        <taxon>Actinomycetaceae</taxon>
        <taxon>Boudabousia</taxon>
    </lineage>
</organism>
<evidence type="ECO:0000313" key="3">
    <source>
        <dbReference type="EMBL" id="AOZ72977.1"/>
    </source>
</evidence>
<dbReference type="InterPro" id="IPR007137">
    <property type="entry name" value="DUF348"/>
</dbReference>
<dbReference type="STRING" id="1912795.BK816_06475"/>
<dbReference type="InterPro" id="IPR023346">
    <property type="entry name" value="Lysozyme-like_dom_sf"/>
</dbReference>
<dbReference type="AlphaFoldDB" id="A0A1D9MKZ0"/>
<dbReference type="KEGG" id="avu:BK816_06475"/>
<accession>A0A1D9MKZ0</accession>
<proteinExistence type="predicted"/>
<evidence type="ECO:0000259" key="2">
    <source>
        <dbReference type="PROSITE" id="PS51109"/>
    </source>
</evidence>
<keyword evidence="1" id="KW-0732">Signal</keyword>
<sequence>MSLSGMEWKKWLPGPQGWQPNPRIVWSVAAVSAAAVIGLSASQISAAHHDVTLEVDGVSRPVSVFGNQVAQALDAAGVELAPHDQVTPALDSRLLTGSRISVSRAKNVSVKVGQNPITLWTTASSSDELLSDLAARGHDTMIAASRGESRPELETLANRKVNATINADGNTTEVVIAPGKKIDEVLASAKIQLSPLDQVDLAKNGSKMTIDVHRVTRGNFTEEAEIPFKTIEKEDPRLWKGEEKVANEGIPGRFSRTIYRETRDGQVVVETEVERHEIAAPVDKMVLKGTKEKAAPPTLDPETGDLLADVPVPESITGTTPASAKLLAKGMVAQQGWSNSEFQCLEKLWTRESNWNYRSLNRSSGAYGIPQSLPGNKMASAGPDWRTNPATQIKWGLGYIKGRYGTPCNALGHSYSHNWY</sequence>
<feature type="domain" description="G5" evidence="2">
    <location>
        <begin position="212"/>
        <end position="292"/>
    </location>
</feature>
<dbReference type="SMART" id="SM01208">
    <property type="entry name" value="G5"/>
    <property type="match status" value="1"/>
</dbReference>
<dbReference type="PROSITE" id="PS51109">
    <property type="entry name" value="G5"/>
    <property type="match status" value="1"/>
</dbReference>
<dbReference type="OrthoDB" id="9766277at2"/>
<evidence type="ECO:0000256" key="1">
    <source>
        <dbReference type="ARBA" id="ARBA00022729"/>
    </source>
</evidence>
<dbReference type="Proteomes" id="UP000176288">
    <property type="component" value="Chromosome"/>
</dbReference>
<gene>
    <name evidence="3" type="ORF">BK816_06475</name>
</gene>
<dbReference type="SUPFAM" id="SSF53955">
    <property type="entry name" value="Lysozyme-like"/>
    <property type="match status" value="1"/>
</dbReference>
<dbReference type="RefSeq" id="WP_071164441.1">
    <property type="nucleotide sequence ID" value="NZ_CP017812.1"/>
</dbReference>
<dbReference type="Gene3D" id="2.20.230.10">
    <property type="entry name" value="Resuscitation-promoting factor rpfb"/>
    <property type="match status" value="1"/>
</dbReference>
<dbReference type="InterPro" id="IPR011098">
    <property type="entry name" value="G5_dom"/>
</dbReference>
<protein>
    <recommendedName>
        <fullName evidence="2">G5 domain-containing protein</fullName>
    </recommendedName>
</protein>
<keyword evidence="4" id="KW-1185">Reference proteome</keyword>
<reference evidence="3 4" key="1">
    <citation type="submission" date="2016-10" db="EMBL/GenBank/DDBJ databases">
        <title>Actinomyces aegypiusis sp. nov., isolated from the Aegypius monachus in Qinghai Tibet Plateau China.</title>
        <authorList>
            <person name="Wang Y."/>
        </authorList>
    </citation>
    <scope>NUCLEOTIDE SEQUENCE [LARGE SCALE GENOMIC DNA]</scope>
    <source>
        <strain evidence="3 4">VUL4_3</strain>
    </source>
</reference>
<dbReference type="EMBL" id="CP017812">
    <property type="protein sequence ID" value="AOZ72977.1"/>
    <property type="molecule type" value="Genomic_DNA"/>
</dbReference>